<evidence type="ECO:0000313" key="1">
    <source>
        <dbReference type="EMBL" id="EGO19960.1"/>
    </source>
</evidence>
<accession>F8P9W2</accession>
<proteinExistence type="predicted"/>
<dbReference type="EMBL" id="GL945442">
    <property type="protein sequence ID" value="EGO19960.1"/>
    <property type="molecule type" value="Genomic_DNA"/>
</dbReference>
<sequence>MIQSTIPFLVTARIGYGLQHENDTRTSTFTGPTVLMSRPSSFKHRSLRCGYG</sequence>
<reference evidence="1" key="1">
    <citation type="submission" date="2011-04" db="EMBL/GenBank/DDBJ databases">
        <title>Evolution of plant cell wall degrading machinery underlies the functional diversity of forest fungi.</title>
        <authorList>
            <consortium name="US DOE Joint Genome Institute (JGI-PGF)"/>
            <person name="Eastwood D.C."/>
            <person name="Floudas D."/>
            <person name="Binder M."/>
            <person name="Majcherczyk A."/>
            <person name="Schneider P."/>
            <person name="Aerts A."/>
            <person name="Asiegbu F.O."/>
            <person name="Baker S.E."/>
            <person name="Barry K."/>
            <person name="Bendiksby M."/>
            <person name="Blumentritt M."/>
            <person name="Coutinho P.M."/>
            <person name="Cullen D."/>
            <person name="Cullen D."/>
            <person name="Gathman A."/>
            <person name="Goodell B."/>
            <person name="Henrissat B."/>
            <person name="Ihrmark K."/>
            <person name="Kauserud H."/>
            <person name="Kohler A."/>
            <person name="LaButti K."/>
            <person name="Lapidus A."/>
            <person name="Lavin J.L."/>
            <person name="Lee Y.-H."/>
            <person name="Lindquist E."/>
            <person name="Lilly W."/>
            <person name="Lucas S."/>
            <person name="Morin E."/>
            <person name="Murat C."/>
            <person name="Oguiza J.A."/>
            <person name="Park J."/>
            <person name="Pisabarro A.G."/>
            <person name="Riley R."/>
            <person name="Rosling A."/>
            <person name="Salamov A."/>
            <person name="Schmidt O."/>
            <person name="Schmutz J."/>
            <person name="Skrede I."/>
            <person name="Stenlid J."/>
            <person name="Wiebenga A."/>
            <person name="Xie X."/>
            <person name="Kues U."/>
            <person name="Hibbett D.S."/>
            <person name="Hoffmeister D."/>
            <person name="Hogberg N."/>
            <person name="Martin F."/>
            <person name="Grigoriev I.V."/>
            <person name="Watkinson S.C."/>
        </authorList>
    </citation>
    <scope>NUCLEOTIDE SEQUENCE</scope>
    <source>
        <strain evidence="1">S7.9</strain>
    </source>
</reference>
<dbReference type="RefSeq" id="XP_007323395.1">
    <property type="nucleotide sequence ID" value="XM_007323333.1"/>
</dbReference>
<dbReference type="Proteomes" id="UP000008064">
    <property type="component" value="Unassembled WGS sequence"/>
</dbReference>
<protein>
    <submittedName>
        <fullName evidence="1">Uncharacterized protein</fullName>
    </submittedName>
</protein>
<dbReference type="KEGG" id="sla:SERLADRAFT_374017"/>
<gene>
    <name evidence="1" type="ORF">SERLADRAFT_374017</name>
</gene>
<dbReference type="GeneID" id="18810500"/>
<organism>
    <name type="scientific">Serpula lacrymans var. lacrymans (strain S7.9)</name>
    <name type="common">Dry rot fungus</name>
    <dbReference type="NCBI Taxonomy" id="578457"/>
    <lineage>
        <taxon>Eukaryota</taxon>
        <taxon>Fungi</taxon>
        <taxon>Dikarya</taxon>
        <taxon>Basidiomycota</taxon>
        <taxon>Agaricomycotina</taxon>
        <taxon>Agaricomycetes</taxon>
        <taxon>Agaricomycetidae</taxon>
        <taxon>Boletales</taxon>
        <taxon>Coniophorineae</taxon>
        <taxon>Serpulaceae</taxon>
        <taxon>Serpula</taxon>
    </lineage>
</organism>
<name>F8P9W2_SERL9</name>
<dbReference type="AlphaFoldDB" id="F8P9W2"/>
<dbReference type="HOGENOM" id="CLU_3088744_0_0_1"/>